<dbReference type="KEGG" id="mlr:MELLADRAFT_96292"/>
<dbReference type="GeneID" id="18937553"/>
<dbReference type="RefSeq" id="XP_007407673.1">
    <property type="nucleotide sequence ID" value="XM_007407611.1"/>
</dbReference>
<evidence type="ECO:0000259" key="1">
    <source>
        <dbReference type="Pfam" id="PF20663"/>
    </source>
</evidence>
<accession>F4RE90</accession>
<dbReference type="AlphaFoldDB" id="F4RE90"/>
<protein>
    <recommendedName>
        <fullName evidence="1">Conserved oligomeric Golgi complex subunit 4 N-terminal domain-containing protein</fullName>
    </recommendedName>
</protein>
<dbReference type="Proteomes" id="UP000001072">
    <property type="component" value="Unassembled WGS sequence"/>
</dbReference>
<dbReference type="EMBL" id="GL883098">
    <property type="protein sequence ID" value="EGG09313.1"/>
    <property type="molecule type" value="Genomic_DNA"/>
</dbReference>
<feature type="domain" description="Conserved oligomeric Golgi complex subunit 4 N-terminal" evidence="1">
    <location>
        <begin position="7"/>
        <end position="41"/>
    </location>
</feature>
<dbReference type="PANTHER" id="PTHR24016:SF0">
    <property type="entry name" value="CONSERVED OLIGOMERIC GOLGI COMPLEX SUBUNIT 4"/>
    <property type="match status" value="1"/>
</dbReference>
<proteinExistence type="predicted"/>
<dbReference type="Pfam" id="PF20663">
    <property type="entry name" value="COG4_N"/>
    <property type="match status" value="1"/>
</dbReference>
<name>F4RE90_MELLP</name>
<dbReference type="OrthoDB" id="47059at2759"/>
<evidence type="ECO:0000313" key="3">
    <source>
        <dbReference type="Proteomes" id="UP000001072"/>
    </source>
</evidence>
<keyword evidence="3" id="KW-1185">Reference proteome</keyword>
<dbReference type="InParanoid" id="F4RE90"/>
<dbReference type="PANTHER" id="PTHR24016">
    <property type="entry name" value="CONSERVED OLIGOMERIC GOLGI COMPLEX SUBUNIT 4"/>
    <property type="match status" value="1"/>
</dbReference>
<dbReference type="InterPro" id="IPR048680">
    <property type="entry name" value="COG4_N"/>
</dbReference>
<sequence>MHRSGSSSIEKADWEAATQHIQRANGINPEMICSQFAEAVVAFTQAANSKDEAATIPFFKLFPFLGSKASEAGLAAYSDFVRTLISLPRPTGTGPNLNHPMIDKYYGLRSMVTVITQLNMELDRNANWILSNWEEDGQPQRERDYQLLISSTQSTSYYWYYDSQPSSKIDHIQPQCFYSNNFICNILNQLAYWTSKLIAIFCGKRSLHLSEGNVWYLKCSCCCY</sequence>
<gene>
    <name evidence="2" type="ORF">MELLADRAFT_96292</name>
</gene>
<dbReference type="HOGENOM" id="CLU_1235268_0_0_1"/>
<dbReference type="InterPro" id="IPR048682">
    <property type="entry name" value="COG4"/>
</dbReference>
<evidence type="ECO:0000313" key="2">
    <source>
        <dbReference type="EMBL" id="EGG09313.1"/>
    </source>
</evidence>
<dbReference type="STRING" id="747676.F4RE90"/>
<dbReference type="VEuPathDB" id="FungiDB:MELLADRAFT_96292"/>
<reference evidence="3" key="1">
    <citation type="journal article" date="2011" name="Proc. Natl. Acad. Sci. U.S.A.">
        <title>Obligate biotrophy features unraveled by the genomic analysis of rust fungi.</title>
        <authorList>
            <person name="Duplessis S."/>
            <person name="Cuomo C.A."/>
            <person name="Lin Y.-C."/>
            <person name="Aerts A."/>
            <person name="Tisserant E."/>
            <person name="Veneault-Fourrey C."/>
            <person name="Joly D.L."/>
            <person name="Hacquard S."/>
            <person name="Amselem J."/>
            <person name="Cantarel B.L."/>
            <person name="Chiu R."/>
            <person name="Coutinho P.M."/>
            <person name="Feau N."/>
            <person name="Field M."/>
            <person name="Frey P."/>
            <person name="Gelhaye E."/>
            <person name="Goldberg J."/>
            <person name="Grabherr M.G."/>
            <person name="Kodira C.D."/>
            <person name="Kohler A."/>
            <person name="Kuees U."/>
            <person name="Lindquist E.A."/>
            <person name="Lucas S.M."/>
            <person name="Mago R."/>
            <person name="Mauceli E."/>
            <person name="Morin E."/>
            <person name="Murat C."/>
            <person name="Pangilinan J.L."/>
            <person name="Park R."/>
            <person name="Pearson M."/>
            <person name="Quesneville H."/>
            <person name="Rouhier N."/>
            <person name="Sakthikumar S."/>
            <person name="Salamov A.A."/>
            <person name="Schmutz J."/>
            <person name="Selles B."/>
            <person name="Shapiro H."/>
            <person name="Tanguay P."/>
            <person name="Tuskan G.A."/>
            <person name="Henrissat B."/>
            <person name="Van de Peer Y."/>
            <person name="Rouze P."/>
            <person name="Ellis J.G."/>
            <person name="Dodds P.N."/>
            <person name="Schein J.E."/>
            <person name="Zhong S."/>
            <person name="Hamelin R.C."/>
            <person name="Grigoriev I.V."/>
            <person name="Szabo L.J."/>
            <person name="Martin F."/>
        </authorList>
    </citation>
    <scope>NUCLEOTIDE SEQUENCE [LARGE SCALE GENOMIC DNA]</scope>
    <source>
        <strain evidence="3">98AG31 / pathotype 3-4-7</strain>
    </source>
</reference>
<organism evidence="3">
    <name type="scientific">Melampsora larici-populina (strain 98AG31 / pathotype 3-4-7)</name>
    <name type="common">Poplar leaf rust fungus</name>
    <dbReference type="NCBI Taxonomy" id="747676"/>
    <lineage>
        <taxon>Eukaryota</taxon>
        <taxon>Fungi</taxon>
        <taxon>Dikarya</taxon>
        <taxon>Basidiomycota</taxon>
        <taxon>Pucciniomycotina</taxon>
        <taxon>Pucciniomycetes</taxon>
        <taxon>Pucciniales</taxon>
        <taxon>Melampsoraceae</taxon>
        <taxon>Melampsora</taxon>
    </lineage>
</organism>